<keyword evidence="1" id="KW-0560">Oxidoreductase</keyword>
<comment type="caution">
    <text evidence="4">The sequence shown here is derived from an EMBL/GenBank/DDBJ whole genome shotgun (WGS) entry which is preliminary data.</text>
</comment>
<accession>A0AAV4WYZ1</accession>
<dbReference type="EMBL" id="BPLQ01015451">
    <property type="protein sequence ID" value="GIY88131.1"/>
    <property type="molecule type" value="Genomic_DNA"/>
</dbReference>
<evidence type="ECO:0000313" key="5">
    <source>
        <dbReference type="Proteomes" id="UP001054837"/>
    </source>
</evidence>
<name>A0AAV4WYZ1_9ARAC</name>
<dbReference type="InterPro" id="IPR036291">
    <property type="entry name" value="NAD(P)-bd_dom_sf"/>
</dbReference>
<evidence type="ECO:0000256" key="1">
    <source>
        <dbReference type="ARBA" id="ARBA00023002"/>
    </source>
</evidence>
<dbReference type="Proteomes" id="UP001054837">
    <property type="component" value="Unassembled WGS sequence"/>
</dbReference>
<reference evidence="4 5" key="1">
    <citation type="submission" date="2021-06" db="EMBL/GenBank/DDBJ databases">
        <title>Caerostris darwini draft genome.</title>
        <authorList>
            <person name="Kono N."/>
            <person name="Arakawa K."/>
        </authorList>
    </citation>
    <scope>NUCLEOTIDE SEQUENCE [LARGE SCALE GENOMIC DNA]</scope>
</reference>
<dbReference type="CDD" id="cd05300">
    <property type="entry name" value="2-Hacid_dh_1"/>
    <property type="match status" value="1"/>
</dbReference>
<keyword evidence="5" id="KW-1185">Reference proteome</keyword>
<dbReference type="PANTHER" id="PTHR43333">
    <property type="entry name" value="2-HACID_DH_C DOMAIN-CONTAINING PROTEIN"/>
    <property type="match status" value="1"/>
</dbReference>
<dbReference type="AlphaFoldDB" id="A0AAV4WYZ1"/>
<organism evidence="4 5">
    <name type="scientific">Caerostris darwini</name>
    <dbReference type="NCBI Taxonomy" id="1538125"/>
    <lineage>
        <taxon>Eukaryota</taxon>
        <taxon>Metazoa</taxon>
        <taxon>Ecdysozoa</taxon>
        <taxon>Arthropoda</taxon>
        <taxon>Chelicerata</taxon>
        <taxon>Arachnida</taxon>
        <taxon>Araneae</taxon>
        <taxon>Araneomorphae</taxon>
        <taxon>Entelegynae</taxon>
        <taxon>Araneoidea</taxon>
        <taxon>Araneidae</taxon>
        <taxon>Caerostris</taxon>
    </lineage>
</organism>
<sequence>MFYERPQAQFSHVPGLDSDKFMWLATSQPLKDLFSSFRFTITLFEKLKKYLMLRMAACFSSSSIYACPPVYVISKIPNLAKCLKECALPGIQIKPVDVSDISLESAALNEEKINIIKEAEIAVCDGSLLANFYKCMPNLKWAHCTWAGVEPLIKVISQEPTFTLTRHGDQAFCSIMAEYVMCHILNCERQTKLCWRNQNSKIWSQEGKISNFRTLDKITVSILGVGNMASEIAKFLKVRGTTIYGFARTPRSSDRLGSFDKISNNLDDILPDCDYLCNTLPSTTLTSGILNASVLQMCKKAPVFINVGRGDVISEKELVLALRNGSLSGAVLDVFEIEPLPESSELWNMQQVTITPHVAAISKPEYIAAEFFDLFLSYTDGHGLKNIVNWSTGY</sequence>
<keyword evidence="2" id="KW-0520">NAD</keyword>
<evidence type="ECO:0000259" key="3">
    <source>
        <dbReference type="Pfam" id="PF02826"/>
    </source>
</evidence>
<gene>
    <name evidence="4" type="primary">ghrA</name>
    <name evidence="4" type="ORF">CDAR_597661</name>
</gene>
<protein>
    <recommendedName>
        <fullName evidence="3">D-isomer specific 2-hydroxyacid dehydrogenase NAD-binding domain-containing protein</fullName>
    </recommendedName>
</protein>
<evidence type="ECO:0000256" key="2">
    <source>
        <dbReference type="ARBA" id="ARBA00023027"/>
    </source>
</evidence>
<dbReference type="Pfam" id="PF02826">
    <property type="entry name" value="2-Hacid_dh_C"/>
    <property type="match status" value="1"/>
</dbReference>
<feature type="domain" description="D-isomer specific 2-hydroxyacid dehydrogenase NAD-binding" evidence="3">
    <location>
        <begin position="183"/>
        <end position="359"/>
    </location>
</feature>
<dbReference type="GO" id="GO:0016491">
    <property type="term" value="F:oxidoreductase activity"/>
    <property type="evidence" value="ECO:0007669"/>
    <property type="project" value="UniProtKB-KW"/>
</dbReference>
<proteinExistence type="predicted"/>
<dbReference type="PANTHER" id="PTHR43333:SF1">
    <property type="entry name" value="D-ISOMER SPECIFIC 2-HYDROXYACID DEHYDROGENASE NAD-BINDING DOMAIN-CONTAINING PROTEIN"/>
    <property type="match status" value="1"/>
</dbReference>
<dbReference type="FunFam" id="3.40.50.720:FF:000363">
    <property type="entry name" value="D-isomer specific 2-hydroxyacid dehydrogenase"/>
    <property type="match status" value="1"/>
</dbReference>
<evidence type="ECO:0000313" key="4">
    <source>
        <dbReference type="EMBL" id="GIY88131.1"/>
    </source>
</evidence>
<dbReference type="InterPro" id="IPR006140">
    <property type="entry name" value="D-isomer_DH_NAD-bd"/>
</dbReference>
<dbReference type="SUPFAM" id="SSF51735">
    <property type="entry name" value="NAD(P)-binding Rossmann-fold domains"/>
    <property type="match status" value="1"/>
</dbReference>
<dbReference type="GO" id="GO:0051287">
    <property type="term" value="F:NAD binding"/>
    <property type="evidence" value="ECO:0007669"/>
    <property type="project" value="InterPro"/>
</dbReference>
<dbReference type="Gene3D" id="3.40.50.720">
    <property type="entry name" value="NAD(P)-binding Rossmann-like Domain"/>
    <property type="match status" value="2"/>
</dbReference>